<name>A0A031JEU4_9SPHN</name>
<gene>
    <name evidence="1" type="ORF">BV97_05233</name>
</gene>
<evidence type="ECO:0008006" key="3">
    <source>
        <dbReference type="Google" id="ProtNLM"/>
    </source>
</evidence>
<evidence type="ECO:0000313" key="2">
    <source>
        <dbReference type="Proteomes" id="UP000024329"/>
    </source>
</evidence>
<dbReference type="PATRIC" id="fig|158500.4.peg.5311"/>
<sequence>MYQPGDRPLDDRHWKRLSRFANMAFAKRRWDEADRLYGAALYEANRLFEIAQAGGVMRCDPAPMLVVATTNAAENWIVLGRCEDAGKAIAGLSRRLVEVVDDMESPPDFRRQCLVHLKGAVRSLTSVLPRAGWSSDAVVAQVMEVRSAALRAMDPSSPRY</sequence>
<evidence type="ECO:0000313" key="1">
    <source>
        <dbReference type="EMBL" id="EZP71240.1"/>
    </source>
</evidence>
<proteinExistence type="predicted"/>
<dbReference type="RefSeq" id="WP_036530143.1">
    <property type="nucleotide sequence ID" value="NZ_JFYZ01000060.1"/>
</dbReference>
<organism evidence="1 2">
    <name type="scientific">Novosphingobium resinovorum</name>
    <dbReference type="NCBI Taxonomy" id="158500"/>
    <lineage>
        <taxon>Bacteria</taxon>
        <taxon>Pseudomonadati</taxon>
        <taxon>Pseudomonadota</taxon>
        <taxon>Alphaproteobacteria</taxon>
        <taxon>Sphingomonadales</taxon>
        <taxon>Sphingomonadaceae</taxon>
        <taxon>Novosphingobium</taxon>
    </lineage>
</organism>
<dbReference type="Proteomes" id="UP000024329">
    <property type="component" value="Unassembled WGS sequence"/>
</dbReference>
<dbReference type="EMBL" id="JFYZ01000060">
    <property type="protein sequence ID" value="EZP71240.1"/>
    <property type="molecule type" value="Genomic_DNA"/>
</dbReference>
<dbReference type="AlphaFoldDB" id="A0A031JEU4"/>
<comment type="caution">
    <text evidence="1">The sequence shown here is derived from an EMBL/GenBank/DDBJ whole genome shotgun (WGS) entry which is preliminary data.</text>
</comment>
<reference evidence="1 2" key="1">
    <citation type="submission" date="2014-03" db="EMBL/GenBank/DDBJ databases">
        <title>Whole genome sequence of Novosphingobium resinovorum KF1.</title>
        <authorList>
            <person name="Gan H.M."/>
            <person name="Gan H.Y."/>
            <person name="Chew T.H."/>
            <person name="Savka M.A."/>
        </authorList>
    </citation>
    <scope>NUCLEOTIDE SEQUENCE [LARGE SCALE GENOMIC DNA]</scope>
    <source>
        <strain evidence="1 2">KF1</strain>
    </source>
</reference>
<dbReference type="eggNOG" id="ENOG502ZE9C">
    <property type="taxonomic scope" value="Bacteria"/>
</dbReference>
<protein>
    <recommendedName>
        <fullName evidence="3">Tetratricopeptide repeat protein</fullName>
    </recommendedName>
</protein>
<accession>A0A031JEU4</accession>